<reference evidence="2" key="1">
    <citation type="submission" date="2019-02" db="EMBL/GenBank/DDBJ databases">
        <title>Draft genome sequence of Enterococcus sp. Gos25-1.</title>
        <authorList>
            <person name="Tanaka N."/>
            <person name="Shiwa Y."/>
            <person name="Fujita N."/>
        </authorList>
    </citation>
    <scope>NUCLEOTIDE SEQUENCE [LARGE SCALE GENOMIC DNA]</scope>
    <source>
        <strain evidence="2">Gos25-1</strain>
    </source>
</reference>
<dbReference type="EMBL" id="BJCC01000015">
    <property type="protein sequence ID" value="GCF94121.1"/>
    <property type="molecule type" value="Genomic_DNA"/>
</dbReference>
<dbReference type="AlphaFoldDB" id="A0A4P5PCU4"/>
<comment type="caution">
    <text evidence="1">The sequence shown here is derived from an EMBL/GenBank/DDBJ whole genome shotgun (WGS) entry which is preliminary data.</text>
</comment>
<evidence type="ECO:0000313" key="2">
    <source>
        <dbReference type="Proteomes" id="UP000290567"/>
    </source>
</evidence>
<keyword evidence="2" id="KW-1185">Reference proteome</keyword>
<accession>A0A4P5PCU4</accession>
<name>A0A4P5PCU4_9ENTE</name>
<gene>
    <name evidence="1" type="ORF">NRIC_20120</name>
</gene>
<sequence length="341" mass="39373">MSASEIKELKEHVEELLDGGEDPYSIALFAITAHFLATATKKEAEKQIAFFDETTMDFDMLINAEEEQSIQLEIYTMYYLLSRNIKMFIKSVNWLPKFTAEQKQTILDWPNSYVLSLFELSVQSSKVTFVDVKDSQKYGLDLSTTELISPKDAKDIRLFSLLVPAENGYACEPPLFSMISDSSLAKLRKISDRKAYELALLKELNRSLDFDFEGDAFDDEVMFYPALRKKGESDKGFAKRLLALDEFFQTFKHYQVAEDLLVKIIKTFPQLFFSNANAYVLLEALHELFYKQSFDEEETVYRSDELAYFWTALIKEHLPEEVAALAAYQIDLNEEGDFLPF</sequence>
<dbReference type="RefSeq" id="WP_146622563.1">
    <property type="nucleotide sequence ID" value="NZ_BJCC01000015.1"/>
</dbReference>
<protein>
    <submittedName>
        <fullName evidence="1">Uncharacterized protein</fullName>
    </submittedName>
</protein>
<proteinExistence type="predicted"/>
<organism evidence="1 2">
    <name type="scientific">Enterococcus florum</name>
    <dbReference type="NCBI Taxonomy" id="2480627"/>
    <lineage>
        <taxon>Bacteria</taxon>
        <taxon>Bacillati</taxon>
        <taxon>Bacillota</taxon>
        <taxon>Bacilli</taxon>
        <taxon>Lactobacillales</taxon>
        <taxon>Enterococcaceae</taxon>
        <taxon>Enterococcus</taxon>
    </lineage>
</organism>
<dbReference type="Proteomes" id="UP000290567">
    <property type="component" value="Unassembled WGS sequence"/>
</dbReference>
<evidence type="ECO:0000313" key="1">
    <source>
        <dbReference type="EMBL" id="GCF94121.1"/>
    </source>
</evidence>
<dbReference type="OrthoDB" id="2195226at2"/>